<dbReference type="EMBL" id="KX957971">
    <property type="protein sequence ID" value="APU91508.1"/>
    <property type="molecule type" value="Genomic_DNA"/>
</dbReference>
<protein>
    <submittedName>
        <fullName evidence="1">Uncharacterized protein</fullName>
    </submittedName>
</protein>
<accession>A0A1P8DQW6</accession>
<dbReference type="RefSeq" id="WP_101905908.1">
    <property type="nucleotide sequence ID" value="NZ_CP080480.1"/>
</dbReference>
<keyword evidence="1" id="KW-0614">Plasmid</keyword>
<dbReference type="AlphaFoldDB" id="A0A1P8DQW6"/>
<evidence type="ECO:0000313" key="1">
    <source>
        <dbReference type="EMBL" id="APU91508.1"/>
    </source>
</evidence>
<proteinExistence type="predicted"/>
<name>A0A1P8DQW6_VIBPH</name>
<geneLocation type="plasmid" evidence="1">
    <name>pVPS62</name>
</geneLocation>
<sequence length="143" mass="16189">MELTYPVLLVSKKKKSVHVELTGSHLGKCTNAALKGGYFNQMEIYDSNGRHYKVDEVVGVKPLNAVWRWPLEVLMFNSRLLKAELKTTLVSQLELKEFKSVVAKVINEQKESWESGVGREAMLNDLAAANGIEEVIRIFRPEN</sequence>
<reference evidence="1" key="1">
    <citation type="submission" date="2016-10" db="EMBL/GenBank/DDBJ databases">
        <title>Evolution and Comparative Genomics of Conjugative MDR Plasmids in Vibrio species.</title>
        <authorList>
            <person name="Li R."/>
            <person name="Ye L."/>
            <person name="Wong M.Ho.Yin."/>
            <person name="Zheng Z."/>
            <person name="Chan E.Wai.Chi."/>
            <person name="Chen S."/>
        </authorList>
    </citation>
    <scope>NUCLEOTIDE SEQUENCE</scope>
    <source>
        <plasmid evidence="1">pVPS62</plasmid>
    </source>
</reference>
<organism evidence="1">
    <name type="scientific">Vibrio parahaemolyticus</name>
    <dbReference type="NCBI Taxonomy" id="670"/>
    <lineage>
        <taxon>Bacteria</taxon>
        <taxon>Pseudomonadati</taxon>
        <taxon>Pseudomonadota</taxon>
        <taxon>Gammaproteobacteria</taxon>
        <taxon>Vibrionales</taxon>
        <taxon>Vibrionaceae</taxon>
        <taxon>Vibrio</taxon>
    </lineage>
</organism>